<name>A0A927FV72_9HYPH</name>
<dbReference type="PROSITE" id="PS50932">
    <property type="entry name" value="HTH_LACI_2"/>
    <property type="match status" value="1"/>
</dbReference>
<dbReference type="GO" id="GO:0003677">
    <property type="term" value="F:DNA binding"/>
    <property type="evidence" value="ECO:0007669"/>
    <property type="project" value="UniProtKB-KW"/>
</dbReference>
<dbReference type="InterPro" id="IPR010982">
    <property type="entry name" value="Lambda_DNA-bd_dom_sf"/>
</dbReference>
<evidence type="ECO:0000313" key="3">
    <source>
        <dbReference type="EMBL" id="MBD8065952.1"/>
    </source>
</evidence>
<reference evidence="3" key="1">
    <citation type="submission" date="2020-09" db="EMBL/GenBank/DDBJ databases">
        <title>Genome seq and assembly of Devosia sp.</title>
        <authorList>
            <person name="Chhetri G."/>
        </authorList>
    </citation>
    <scope>NUCLEOTIDE SEQUENCE</scope>
    <source>
        <strain evidence="3">PTR5</strain>
    </source>
</reference>
<organism evidence="3 4">
    <name type="scientific">Devosia oryzisoli</name>
    <dbReference type="NCBI Taxonomy" id="2774138"/>
    <lineage>
        <taxon>Bacteria</taxon>
        <taxon>Pseudomonadati</taxon>
        <taxon>Pseudomonadota</taxon>
        <taxon>Alphaproteobacteria</taxon>
        <taxon>Hyphomicrobiales</taxon>
        <taxon>Devosiaceae</taxon>
        <taxon>Devosia</taxon>
    </lineage>
</organism>
<evidence type="ECO:0000313" key="4">
    <source>
        <dbReference type="Proteomes" id="UP000654108"/>
    </source>
</evidence>
<dbReference type="EMBL" id="JACYFU010000002">
    <property type="protein sequence ID" value="MBD8065952.1"/>
    <property type="molecule type" value="Genomic_DNA"/>
</dbReference>
<feature type="compositionally biased region" description="Basic and acidic residues" evidence="1">
    <location>
        <begin position="65"/>
        <end position="83"/>
    </location>
</feature>
<proteinExistence type="predicted"/>
<protein>
    <submittedName>
        <fullName evidence="3">LacI family DNA-binding transcriptional regulator</fullName>
    </submittedName>
</protein>
<dbReference type="SMART" id="SM00354">
    <property type="entry name" value="HTH_LACI"/>
    <property type="match status" value="1"/>
</dbReference>
<comment type="caution">
    <text evidence="3">The sequence shown here is derived from an EMBL/GenBank/DDBJ whole genome shotgun (WGS) entry which is preliminary data.</text>
</comment>
<dbReference type="CDD" id="cd01392">
    <property type="entry name" value="HTH_LacI"/>
    <property type="match status" value="1"/>
</dbReference>
<keyword evidence="4" id="KW-1185">Reference proteome</keyword>
<dbReference type="PROSITE" id="PS00356">
    <property type="entry name" value="HTH_LACI_1"/>
    <property type="match status" value="1"/>
</dbReference>
<evidence type="ECO:0000259" key="2">
    <source>
        <dbReference type="PROSITE" id="PS50932"/>
    </source>
</evidence>
<evidence type="ECO:0000256" key="1">
    <source>
        <dbReference type="SAM" id="MobiDB-lite"/>
    </source>
</evidence>
<feature type="domain" description="HTH lacI-type" evidence="2">
    <location>
        <begin position="6"/>
        <end position="64"/>
    </location>
</feature>
<feature type="region of interest" description="Disordered" evidence="1">
    <location>
        <begin position="56"/>
        <end position="83"/>
    </location>
</feature>
<sequence length="83" mass="9396">MARKPPTIVDVAKRASVSAATVSYVLSGREELSSRIAPDTQERIRTAIAELDYTGRLTRRRSRPEHRPGQPVHQHDLRRPVAR</sequence>
<dbReference type="GO" id="GO:0006355">
    <property type="term" value="P:regulation of DNA-templated transcription"/>
    <property type="evidence" value="ECO:0007669"/>
    <property type="project" value="InterPro"/>
</dbReference>
<dbReference type="Pfam" id="PF00356">
    <property type="entry name" value="LacI"/>
    <property type="match status" value="1"/>
</dbReference>
<dbReference type="AlphaFoldDB" id="A0A927FV72"/>
<dbReference type="Gene3D" id="1.10.260.40">
    <property type="entry name" value="lambda repressor-like DNA-binding domains"/>
    <property type="match status" value="1"/>
</dbReference>
<dbReference type="SUPFAM" id="SSF47413">
    <property type="entry name" value="lambda repressor-like DNA-binding domains"/>
    <property type="match status" value="1"/>
</dbReference>
<dbReference type="InterPro" id="IPR000843">
    <property type="entry name" value="HTH_LacI"/>
</dbReference>
<gene>
    <name evidence="3" type="ORF">IC608_10750</name>
</gene>
<keyword evidence="3" id="KW-0238">DNA-binding</keyword>
<dbReference type="Proteomes" id="UP000654108">
    <property type="component" value="Unassembled WGS sequence"/>
</dbReference>
<dbReference type="RefSeq" id="WP_191775190.1">
    <property type="nucleotide sequence ID" value="NZ_JACYFU010000002.1"/>
</dbReference>
<accession>A0A927FV72</accession>